<dbReference type="InterPro" id="IPR029063">
    <property type="entry name" value="SAM-dependent_MTases_sf"/>
</dbReference>
<dbReference type="HOGENOM" id="CLU_037990_6_1_1"/>
<dbReference type="Proteomes" id="UP000027920">
    <property type="component" value="Unassembled WGS sequence"/>
</dbReference>
<proteinExistence type="predicted"/>
<dbReference type="RefSeq" id="XP_013255123.1">
    <property type="nucleotide sequence ID" value="XM_013399669.1"/>
</dbReference>
<dbReference type="Pfam" id="PF13489">
    <property type="entry name" value="Methyltransf_23"/>
    <property type="match status" value="1"/>
</dbReference>
<evidence type="ECO:0000313" key="2">
    <source>
        <dbReference type="Proteomes" id="UP000027920"/>
    </source>
</evidence>
<dbReference type="PANTHER" id="PTHR45036:SF1">
    <property type="entry name" value="METHYLTRANSFERASE LIKE 7A"/>
    <property type="match status" value="1"/>
</dbReference>
<gene>
    <name evidence="1" type="ORF">A1O9_11375</name>
</gene>
<dbReference type="PANTHER" id="PTHR45036">
    <property type="entry name" value="METHYLTRANSFERASE LIKE 7B"/>
    <property type="match status" value="1"/>
</dbReference>
<dbReference type="InterPro" id="IPR052356">
    <property type="entry name" value="Thiol_S-MT"/>
</dbReference>
<accession>A0A072NZT8</accession>
<dbReference type="SUPFAM" id="SSF53335">
    <property type="entry name" value="S-adenosyl-L-methionine-dependent methyltransferases"/>
    <property type="match status" value="1"/>
</dbReference>
<dbReference type="EMBL" id="AMGV01000017">
    <property type="protein sequence ID" value="KEF52533.1"/>
    <property type="molecule type" value="Genomic_DNA"/>
</dbReference>
<dbReference type="Gene3D" id="3.40.50.150">
    <property type="entry name" value="Vaccinia Virus protein VP39"/>
    <property type="match status" value="1"/>
</dbReference>
<dbReference type="OrthoDB" id="540004at2759"/>
<protein>
    <recommendedName>
        <fullName evidence="3">Methyltransferase type 11 domain-containing protein</fullName>
    </recommendedName>
</protein>
<organism evidence="1 2">
    <name type="scientific">Exophiala aquamarina CBS 119918</name>
    <dbReference type="NCBI Taxonomy" id="1182545"/>
    <lineage>
        <taxon>Eukaryota</taxon>
        <taxon>Fungi</taxon>
        <taxon>Dikarya</taxon>
        <taxon>Ascomycota</taxon>
        <taxon>Pezizomycotina</taxon>
        <taxon>Eurotiomycetes</taxon>
        <taxon>Chaetothyriomycetidae</taxon>
        <taxon>Chaetothyriales</taxon>
        <taxon>Herpotrichiellaceae</taxon>
        <taxon>Exophiala</taxon>
    </lineage>
</organism>
<dbReference type="AlphaFoldDB" id="A0A072NZT8"/>
<comment type="caution">
    <text evidence="1">The sequence shown here is derived from an EMBL/GenBank/DDBJ whole genome shotgun (WGS) entry which is preliminary data.</text>
</comment>
<dbReference type="GeneID" id="25286274"/>
<name>A0A072NZT8_9EURO</name>
<sequence length="279" mass="31101">MAWPPFKEQLLAAIEPWYLMWWSAQYFISTAYQYFVIEHHFPTPSNLSKVKEDSFAAFWKWLTRPVIPPPAPVGSGTLIPPLLSKARGAVLDIGPGSGSHVTGFSDNPAITGIFGAEPSVGLHSDLQARIDDAQLTGKYHILNSTAERAPLLLALRKQDIQIDSDKPLFDTIVTIRVMCSVPDLDQSTRDLYQLLKPGGQILVVEHVKNQWTTTGSILGRSMQVIYHLLGWKFFLGGCHMNRDTAATWKKAGAWAKVDLKRDFEWAPLTYVSGTLTKPL</sequence>
<dbReference type="STRING" id="1182545.A0A072NZT8"/>
<reference evidence="1 2" key="1">
    <citation type="submission" date="2013-03" db="EMBL/GenBank/DDBJ databases">
        <title>The Genome Sequence of Exophiala aquamarina CBS 119918.</title>
        <authorList>
            <consortium name="The Broad Institute Genomics Platform"/>
            <person name="Cuomo C."/>
            <person name="de Hoog S."/>
            <person name="Gorbushina A."/>
            <person name="Walker B."/>
            <person name="Young S.K."/>
            <person name="Zeng Q."/>
            <person name="Gargeya S."/>
            <person name="Fitzgerald M."/>
            <person name="Haas B."/>
            <person name="Abouelleil A."/>
            <person name="Allen A.W."/>
            <person name="Alvarado L."/>
            <person name="Arachchi H.M."/>
            <person name="Berlin A.M."/>
            <person name="Chapman S.B."/>
            <person name="Gainer-Dewar J."/>
            <person name="Goldberg J."/>
            <person name="Griggs A."/>
            <person name="Gujja S."/>
            <person name="Hansen M."/>
            <person name="Howarth C."/>
            <person name="Imamovic A."/>
            <person name="Ireland A."/>
            <person name="Larimer J."/>
            <person name="McCowan C."/>
            <person name="Murphy C."/>
            <person name="Pearson M."/>
            <person name="Poon T.W."/>
            <person name="Priest M."/>
            <person name="Roberts A."/>
            <person name="Saif S."/>
            <person name="Shea T."/>
            <person name="Sisk P."/>
            <person name="Sykes S."/>
            <person name="Wortman J."/>
            <person name="Nusbaum C."/>
            <person name="Birren B."/>
        </authorList>
    </citation>
    <scope>NUCLEOTIDE SEQUENCE [LARGE SCALE GENOMIC DNA]</scope>
    <source>
        <strain evidence="1 2">CBS 119918</strain>
    </source>
</reference>
<evidence type="ECO:0000313" key="1">
    <source>
        <dbReference type="EMBL" id="KEF52533.1"/>
    </source>
</evidence>
<keyword evidence="2" id="KW-1185">Reference proteome</keyword>
<dbReference type="VEuPathDB" id="FungiDB:A1O9_11375"/>
<evidence type="ECO:0008006" key="3">
    <source>
        <dbReference type="Google" id="ProtNLM"/>
    </source>
</evidence>